<dbReference type="OrthoDB" id="4023585at2759"/>
<evidence type="ECO:0000313" key="3">
    <source>
        <dbReference type="Proteomes" id="UP000467700"/>
    </source>
</evidence>
<organism evidence="2 3">
    <name type="scientific">Cyclocybe aegerita</name>
    <name type="common">Black poplar mushroom</name>
    <name type="synonym">Agrocybe aegerita</name>
    <dbReference type="NCBI Taxonomy" id="1973307"/>
    <lineage>
        <taxon>Eukaryota</taxon>
        <taxon>Fungi</taxon>
        <taxon>Dikarya</taxon>
        <taxon>Basidiomycota</taxon>
        <taxon>Agaricomycotina</taxon>
        <taxon>Agaricomycetes</taxon>
        <taxon>Agaricomycetidae</taxon>
        <taxon>Agaricales</taxon>
        <taxon>Agaricineae</taxon>
        <taxon>Bolbitiaceae</taxon>
        <taxon>Cyclocybe</taxon>
    </lineage>
</organism>
<evidence type="ECO:0000256" key="1">
    <source>
        <dbReference type="SAM" id="MobiDB-lite"/>
    </source>
</evidence>
<dbReference type="EMBL" id="CACVBS010000028">
    <property type="protein sequence ID" value="CAA7259960.1"/>
    <property type="molecule type" value="Genomic_DNA"/>
</dbReference>
<sequence>MLNTVRFASGSTARIAATAVSSSRRFFHASPTAHKTVTEKASEVADKVNKKLGKGLASAIDKGEKATYAAKDSIDSVAGTVEKKAKEAGTATKQKGNQAAAGARETKEDMEKKL</sequence>
<gene>
    <name evidence="2" type="ORF">AAE3_LOCUS2199</name>
</gene>
<proteinExistence type="predicted"/>
<dbReference type="Proteomes" id="UP000467700">
    <property type="component" value="Unassembled WGS sequence"/>
</dbReference>
<feature type="compositionally biased region" description="Basic and acidic residues" evidence="1">
    <location>
        <begin position="104"/>
        <end position="114"/>
    </location>
</feature>
<comment type="caution">
    <text evidence="2">The sequence shown here is derived from an EMBL/GenBank/DDBJ whole genome shotgun (WGS) entry which is preliminary data.</text>
</comment>
<evidence type="ECO:0000313" key="2">
    <source>
        <dbReference type="EMBL" id="CAA7259960.1"/>
    </source>
</evidence>
<keyword evidence="3" id="KW-1185">Reference proteome</keyword>
<feature type="region of interest" description="Disordered" evidence="1">
    <location>
        <begin position="82"/>
        <end position="114"/>
    </location>
</feature>
<reference evidence="2 3" key="1">
    <citation type="submission" date="2020-01" db="EMBL/GenBank/DDBJ databases">
        <authorList>
            <person name="Gupta K D."/>
        </authorList>
    </citation>
    <scope>NUCLEOTIDE SEQUENCE [LARGE SCALE GENOMIC DNA]</scope>
</reference>
<protein>
    <submittedName>
        <fullName evidence="2">Uncharacterized protein</fullName>
    </submittedName>
</protein>
<name>A0A8S0VTC8_CYCAE</name>
<accession>A0A8S0VTC8</accession>
<dbReference type="AlphaFoldDB" id="A0A8S0VTC8"/>